<evidence type="ECO:0000313" key="2">
    <source>
        <dbReference type="Proteomes" id="UP000319576"/>
    </source>
</evidence>
<accession>A0A517XWN8</accession>
<gene>
    <name evidence="1" type="ORF">ETAA1_38990</name>
</gene>
<dbReference type="KEGG" id="uli:ETAA1_38990"/>
<dbReference type="Proteomes" id="UP000319576">
    <property type="component" value="Chromosome"/>
</dbReference>
<sequence length="56" mass="6131">MIPFWCACCTAWHTETNNCKRASTVSRFWSQYSVSGTPFTNSITKNGCPAGVTPPS</sequence>
<organism evidence="1 2">
    <name type="scientific">Urbifossiella limnaea</name>
    <dbReference type="NCBI Taxonomy" id="2528023"/>
    <lineage>
        <taxon>Bacteria</taxon>
        <taxon>Pseudomonadati</taxon>
        <taxon>Planctomycetota</taxon>
        <taxon>Planctomycetia</taxon>
        <taxon>Gemmatales</taxon>
        <taxon>Gemmataceae</taxon>
        <taxon>Urbifossiella</taxon>
    </lineage>
</organism>
<evidence type="ECO:0000313" key="1">
    <source>
        <dbReference type="EMBL" id="QDU21926.1"/>
    </source>
</evidence>
<name>A0A517XWN8_9BACT</name>
<protein>
    <submittedName>
        <fullName evidence="1">Uncharacterized protein</fullName>
    </submittedName>
</protein>
<proteinExistence type="predicted"/>
<dbReference type="EMBL" id="CP036273">
    <property type="protein sequence ID" value="QDU21926.1"/>
    <property type="molecule type" value="Genomic_DNA"/>
</dbReference>
<dbReference type="AlphaFoldDB" id="A0A517XWN8"/>
<keyword evidence="2" id="KW-1185">Reference proteome</keyword>
<reference evidence="1 2" key="1">
    <citation type="submission" date="2019-02" db="EMBL/GenBank/DDBJ databases">
        <title>Deep-cultivation of Planctomycetes and their phenomic and genomic characterization uncovers novel biology.</title>
        <authorList>
            <person name="Wiegand S."/>
            <person name="Jogler M."/>
            <person name="Boedeker C."/>
            <person name="Pinto D."/>
            <person name="Vollmers J."/>
            <person name="Rivas-Marin E."/>
            <person name="Kohn T."/>
            <person name="Peeters S.H."/>
            <person name="Heuer A."/>
            <person name="Rast P."/>
            <person name="Oberbeckmann S."/>
            <person name="Bunk B."/>
            <person name="Jeske O."/>
            <person name="Meyerdierks A."/>
            <person name="Storesund J.E."/>
            <person name="Kallscheuer N."/>
            <person name="Luecker S."/>
            <person name="Lage O.M."/>
            <person name="Pohl T."/>
            <person name="Merkel B.J."/>
            <person name="Hornburger P."/>
            <person name="Mueller R.-W."/>
            <person name="Bruemmer F."/>
            <person name="Labrenz M."/>
            <person name="Spormann A.M."/>
            <person name="Op den Camp H."/>
            <person name="Overmann J."/>
            <person name="Amann R."/>
            <person name="Jetten M.S.M."/>
            <person name="Mascher T."/>
            <person name="Medema M.H."/>
            <person name="Devos D.P."/>
            <person name="Kaster A.-K."/>
            <person name="Ovreas L."/>
            <person name="Rohde M."/>
            <person name="Galperin M.Y."/>
            <person name="Jogler C."/>
        </authorList>
    </citation>
    <scope>NUCLEOTIDE SEQUENCE [LARGE SCALE GENOMIC DNA]</scope>
    <source>
        <strain evidence="1 2">ETA_A1</strain>
    </source>
</reference>